<dbReference type="EMBL" id="LGUB01000193">
    <property type="protein sequence ID" value="KRH93864.1"/>
    <property type="molecule type" value="Genomic_DNA"/>
</dbReference>
<evidence type="ECO:0000313" key="2">
    <source>
        <dbReference type="Proteomes" id="UP000051530"/>
    </source>
</evidence>
<reference evidence="1 2" key="1">
    <citation type="submission" date="2015-07" db="EMBL/GenBank/DDBJ databases">
        <title>The genome of Pseudoloma neurophilia, a relevant intracellular parasite of the zebrafish.</title>
        <authorList>
            <person name="Ndikumana S."/>
            <person name="Pelin A."/>
            <person name="Sanders J."/>
            <person name="Corradi N."/>
        </authorList>
    </citation>
    <scope>NUCLEOTIDE SEQUENCE [LARGE SCALE GENOMIC DNA]</scope>
    <source>
        <strain evidence="1 2">MK1</strain>
    </source>
</reference>
<keyword evidence="2" id="KW-1185">Reference proteome</keyword>
<organism evidence="1 2">
    <name type="scientific">Pseudoloma neurophilia</name>
    <dbReference type="NCBI Taxonomy" id="146866"/>
    <lineage>
        <taxon>Eukaryota</taxon>
        <taxon>Fungi</taxon>
        <taxon>Fungi incertae sedis</taxon>
        <taxon>Microsporidia</taxon>
        <taxon>Pseudoloma</taxon>
    </lineage>
</organism>
<gene>
    <name evidence="1" type="ORF">M153_5140002777</name>
</gene>
<dbReference type="Proteomes" id="UP000051530">
    <property type="component" value="Unassembled WGS sequence"/>
</dbReference>
<sequence>MMHQKITYNSKSYNLFYAYRPNSRDLDVSLIKPEKCRRIALIGDLNLVEDTLLNKKAAEKIDNLGLTFKSQHKITMKALAGYESNPDIVCSNFEVKSHVDFVNNIEHAALTVIFDMKYFKHFKKTMKIDPSKSYDTDASIEKIASNPTDMISPSFHATNLVENRMIQKQLPLITNVQKNPPIPAKLLKRTKRLNLQHLSNFIIFVKGISLKKSATLVPTSLLTMQKSLP</sequence>
<comment type="caution">
    <text evidence="1">The sequence shown here is derived from an EMBL/GenBank/DDBJ whole genome shotgun (WGS) entry which is preliminary data.</text>
</comment>
<evidence type="ECO:0000313" key="1">
    <source>
        <dbReference type="EMBL" id="KRH93864.1"/>
    </source>
</evidence>
<dbReference type="VEuPathDB" id="MicrosporidiaDB:M153_5140002777"/>
<dbReference type="AlphaFoldDB" id="A0A0R0LXJ5"/>
<name>A0A0R0LXJ5_9MICR</name>
<protein>
    <submittedName>
        <fullName evidence="1">Uncharacterized protein</fullName>
    </submittedName>
</protein>
<proteinExistence type="predicted"/>
<accession>A0A0R0LXJ5</accession>